<sequence length="155" mass="17891">MSAGRNRCVEHVASSFGILALKDSSTLAQGTCPRTNESFYARSLSRSRLEIYSALLGQLMQYFPFDPGQIRHVIQSACRYLEFVVVQELFSKLPNNMAIYDALRSQEGVWYQMNDNALIKRNLRSHKERQSCIAFMHAQFPDRTTWFTTSGWLRI</sequence>
<dbReference type="EMBL" id="ML991795">
    <property type="protein sequence ID" value="KAF2234858.1"/>
    <property type="molecule type" value="Genomic_DNA"/>
</dbReference>
<dbReference type="AlphaFoldDB" id="A0A6A6HAM5"/>
<name>A0A6A6HAM5_VIRVR</name>
<proteinExistence type="predicted"/>
<protein>
    <submittedName>
        <fullName evidence="1">Uncharacterized protein</fullName>
    </submittedName>
</protein>
<keyword evidence="2" id="KW-1185">Reference proteome</keyword>
<dbReference type="Proteomes" id="UP000800092">
    <property type="component" value="Unassembled WGS sequence"/>
</dbReference>
<evidence type="ECO:0000313" key="2">
    <source>
        <dbReference type="Proteomes" id="UP000800092"/>
    </source>
</evidence>
<evidence type="ECO:0000313" key="1">
    <source>
        <dbReference type="EMBL" id="KAF2234858.1"/>
    </source>
</evidence>
<accession>A0A6A6HAM5</accession>
<reference evidence="1" key="1">
    <citation type="journal article" date="2020" name="Stud. Mycol.">
        <title>101 Dothideomycetes genomes: a test case for predicting lifestyles and emergence of pathogens.</title>
        <authorList>
            <person name="Haridas S."/>
            <person name="Albert R."/>
            <person name="Binder M."/>
            <person name="Bloem J."/>
            <person name="Labutti K."/>
            <person name="Salamov A."/>
            <person name="Andreopoulos B."/>
            <person name="Baker S."/>
            <person name="Barry K."/>
            <person name="Bills G."/>
            <person name="Bluhm B."/>
            <person name="Cannon C."/>
            <person name="Castanera R."/>
            <person name="Culley D."/>
            <person name="Daum C."/>
            <person name="Ezra D."/>
            <person name="Gonzalez J."/>
            <person name="Henrissat B."/>
            <person name="Kuo A."/>
            <person name="Liang C."/>
            <person name="Lipzen A."/>
            <person name="Lutzoni F."/>
            <person name="Magnuson J."/>
            <person name="Mondo S."/>
            <person name="Nolan M."/>
            <person name="Ohm R."/>
            <person name="Pangilinan J."/>
            <person name="Park H.-J."/>
            <person name="Ramirez L."/>
            <person name="Alfaro M."/>
            <person name="Sun H."/>
            <person name="Tritt A."/>
            <person name="Yoshinaga Y."/>
            <person name="Zwiers L.-H."/>
            <person name="Turgeon B."/>
            <person name="Goodwin S."/>
            <person name="Spatafora J."/>
            <person name="Crous P."/>
            <person name="Grigoriev I."/>
        </authorList>
    </citation>
    <scope>NUCLEOTIDE SEQUENCE</scope>
    <source>
        <strain evidence="1">Tuck. ex Michener</strain>
    </source>
</reference>
<gene>
    <name evidence="1" type="ORF">EV356DRAFT_514752</name>
</gene>
<organism evidence="1 2">
    <name type="scientific">Viridothelium virens</name>
    <name type="common">Speckled blister lichen</name>
    <name type="synonym">Trypethelium virens</name>
    <dbReference type="NCBI Taxonomy" id="1048519"/>
    <lineage>
        <taxon>Eukaryota</taxon>
        <taxon>Fungi</taxon>
        <taxon>Dikarya</taxon>
        <taxon>Ascomycota</taxon>
        <taxon>Pezizomycotina</taxon>
        <taxon>Dothideomycetes</taxon>
        <taxon>Dothideomycetes incertae sedis</taxon>
        <taxon>Trypetheliales</taxon>
        <taxon>Trypetheliaceae</taxon>
        <taxon>Viridothelium</taxon>
    </lineage>
</organism>